<feature type="domain" description="SAF" evidence="3">
    <location>
        <begin position="39"/>
        <end position="101"/>
    </location>
</feature>
<evidence type="ECO:0000256" key="2">
    <source>
        <dbReference type="SAM" id="Phobius"/>
    </source>
</evidence>
<dbReference type="InterPro" id="IPR013974">
    <property type="entry name" value="SAF"/>
</dbReference>
<dbReference type="Proteomes" id="UP001057291">
    <property type="component" value="Unassembled WGS sequence"/>
</dbReference>
<feature type="compositionally biased region" description="Polar residues" evidence="1">
    <location>
        <begin position="217"/>
        <end position="244"/>
    </location>
</feature>
<proteinExistence type="predicted"/>
<evidence type="ECO:0000313" key="4">
    <source>
        <dbReference type="EMBL" id="GIM47673.1"/>
    </source>
</evidence>
<dbReference type="AlphaFoldDB" id="A0AAV4LIS2"/>
<feature type="compositionally biased region" description="Low complexity" evidence="1">
    <location>
        <begin position="206"/>
        <end position="216"/>
    </location>
</feature>
<gene>
    <name evidence="4" type="ORF">DNHGIG_32220</name>
</gene>
<dbReference type="CDD" id="cd11614">
    <property type="entry name" value="SAF_CpaB_FlgA_like"/>
    <property type="match status" value="1"/>
</dbReference>
<dbReference type="SMART" id="SM00858">
    <property type="entry name" value="SAF"/>
    <property type="match status" value="1"/>
</dbReference>
<feature type="transmembrane region" description="Helical" evidence="2">
    <location>
        <begin position="12"/>
        <end position="28"/>
    </location>
</feature>
<accession>A0AAV4LIS2</accession>
<evidence type="ECO:0000259" key="3">
    <source>
        <dbReference type="SMART" id="SM00858"/>
    </source>
</evidence>
<evidence type="ECO:0000256" key="1">
    <source>
        <dbReference type="SAM" id="MobiDB-lite"/>
    </source>
</evidence>
<keyword evidence="2" id="KW-0812">Transmembrane</keyword>
<dbReference type="Pfam" id="PF08666">
    <property type="entry name" value="SAF"/>
    <property type="match status" value="1"/>
</dbReference>
<sequence length="244" mass="26215">MRTDRSLAKGAMWLGLLVGIGLVIGWIAQTTIQKATHMVPVWVAANKIRVDQKIQPSDLRKELRPEGGVPGDAIKDPQEVVGKYTATTILPGQVIEKQAVADATTMREMVRQYGLNYVGMALQLDSQDMPIDQIHPGDMVAFLGTFNEGAKVVTTNLVASHVPVISVSEAEKKIIVAVPLEKSKELARDKAAGKISVVLDPQAFQQESYEGQSSGQMPTPKTTDQVSSQAPGQTSSQAPTGQTN</sequence>
<dbReference type="RefSeq" id="WP_282200627.1">
    <property type="nucleotide sequence ID" value="NZ_BOQE01000001.1"/>
</dbReference>
<keyword evidence="2" id="KW-0472">Membrane</keyword>
<dbReference type="EMBL" id="BOQE01000001">
    <property type="protein sequence ID" value="GIM47673.1"/>
    <property type="molecule type" value="Genomic_DNA"/>
</dbReference>
<keyword evidence="5" id="KW-1185">Reference proteome</keyword>
<organism evidence="4 5">
    <name type="scientific">Collibacillus ludicampi</name>
    <dbReference type="NCBI Taxonomy" id="2771369"/>
    <lineage>
        <taxon>Bacteria</taxon>
        <taxon>Bacillati</taxon>
        <taxon>Bacillota</taxon>
        <taxon>Bacilli</taxon>
        <taxon>Bacillales</taxon>
        <taxon>Alicyclobacillaceae</taxon>
        <taxon>Collibacillus</taxon>
    </lineage>
</organism>
<comment type="caution">
    <text evidence="4">The sequence shown here is derived from an EMBL/GenBank/DDBJ whole genome shotgun (WGS) entry which is preliminary data.</text>
</comment>
<keyword evidence="2" id="KW-1133">Transmembrane helix</keyword>
<dbReference type="Gene3D" id="3.90.1210.10">
    <property type="entry name" value="Antifreeze-like/N-acetylneuraminic acid synthase C-terminal domain"/>
    <property type="match status" value="1"/>
</dbReference>
<reference evidence="4" key="1">
    <citation type="journal article" date="2023" name="Int. J. Syst. Evol. Microbiol.">
        <title>Collibacillus ludicampi gen. nov., sp. nov., a new soil bacterium of the family Alicyclobacillaceae.</title>
        <authorList>
            <person name="Jojima T."/>
            <person name="Ioku Y."/>
            <person name="Fukuta Y."/>
            <person name="Shirasaka N."/>
            <person name="Matsumura Y."/>
            <person name="Mori M."/>
        </authorList>
    </citation>
    <scope>NUCLEOTIDE SEQUENCE</scope>
    <source>
        <strain evidence="4">TP075</strain>
    </source>
</reference>
<evidence type="ECO:0000313" key="5">
    <source>
        <dbReference type="Proteomes" id="UP001057291"/>
    </source>
</evidence>
<protein>
    <recommendedName>
        <fullName evidence="3">SAF domain-containing protein</fullName>
    </recommendedName>
</protein>
<name>A0AAV4LIS2_9BACL</name>
<feature type="region of interest" description="Disordered" evidence="1">
    <location>
        <begin position="206"/>
        <end position="244"/>
    </location>
</feature>